<evidence type="ECO:0000313" key="2">
    <source>
        <dbReference type="Proteomes" id="UP000249748"/>
    </source>
</evidence>
<evidence type="ECO:0000313" key="1">
    <source>
        <dbReference type="EMBL" id="RAK89780.1"/>
    </source>
</evidence>
<proteinExistence type="predicted"/>
<dbReference type="Proteomes" id="UP000249748">
    <property type="component" value="Unassembled WGS sequence"/>
</dbReference>
<accession>A0ACD1IIC0</accession>
<keyword evidence="2" id="KW-1185">Reference proteome</keyword>
<organism evidence="1 2">
    <name type="scientific">Aspergillus costaricaensis CBS 115574</name>
    <dbReference type="NCBI Taxonomy" id="1448317"/>
    <lineage>
        <taxon>Eukaryota</taxon>
        <taxon>Fungi</taxon>
        <taxon>Dikarya</taxon>
        <taxon>Ascomycota</taxon>
        <taxon>Pezizomycotina</taxon>
        <taxon>Eurotiomycetes</taxon>
        <taxon>Eurotiomycetidae</taxon>
        <taxon>Eurotiales</taxon>
        <taxon>Aspergillaceae</taxon>
        <taxon>Aspergillus</taxon>
        <taxon>Aspergillus subgen. Circumdati</taxon>
    </lineage>
</organism>
<sequence>MTAPSPIWKVQDILYGRHDLWPRIDIGCKGKRFRVEICPKNFINSELSFTKYARFINDIFGHDWETTYDEFYDWIVPPFLPILTEVEAPPLDGRAFTLRDYLNPETYYFQLHFVDEIMEPRCDYNARRTLHEPGVDIGDFALHPSWGSFTPEMVQQCLNEGEYGYSNYARKVCVDGKLCFLKDNYTKRGLLRELDTYKKMETKGLSNNAKVRVPQFIGVVYAAQDCRHVIGILISLVDCDNLTLSCALHGEVTFAQRRKWEEQVTTTVELLHEADIIWGDVKPDNVLVDRNEDAWVIDFGGGYTPGWVAKEHMETMKGDRDGLSRIKDRIYSHDGSEEGGRASQGDGTY</sequence>
<protein>
    <submittedName>
        <fullName evidence="1">Uncharacterized protein</fullName>
    </submittedName>
</protein>
<reference evidence="1" key="1">
    <citation type="submission" date="2018-02" db="EMBL/GenBank/DDBJ databases">
        <title>The genomes of Aspergillus section Nigri reveals drivers in fungal speciation.</title>
        <authorList>
            <consortium name="DOE Joint Genome Institute"/>
            <person name="Vesth T.C."/>
            <person name="Nybo J."/>
            <person name="Theobald S."/>
            <person name="Brandl J."/>
            <person name="Frisvad J.C."/>
            <person name="Nielsen K.F."/>
            <person name="Lyhne E.K."/>
            <person name="Kogle M.E."/>
            <person name="Kuo A."/>
            <person name="Riley R."/>
            <person name="Clum A."/>
            <person name="Nolan M."/>
            <person name="Lipzen A."/>
            <person name="Salamov A."/>
            <person name="Henrissat B."/>
            <person name="Wiebenga A."/>
            <person name="De vries R.P."/>
            <person name="Grigoriev I.V."/>
            <person name="Mortensen U.H."/>
            <person name="Andersen M.R."/>
            <person name="Baker S.E."/>
        </authorList>
    </citation>
    <scope>NUCLEOTIDE SEQUENCE</scope>
    <source>
        <strain evidence="1">CBS 115574</strain>
    </source>
</reference>
<name>A0ACD1IIC0_9EURO</name>
<gene>
    <name evidence="1" type="ORF">BO79DRAFT_216621</name>
</gene>
<dbReference type="EMBL" id="KZ824546">
    <property type="protein sequence ID" value="RAK89780.1"/>
    <property type="molecule type" value="Genomic_DNA"/>
</dbReference>